<dbReference type="AlphaFoldDB" id="A0A921RLL4"/>
<reference evidence="1" key="1">
    <citation type="journal article" date="2019" name="BMC Genomics">
        <title>A new reference genome for Sorghum bicolor reveals high levels of sequence similarity between sweet and grain genotypes: implications for the genetics of sugar metabolism.</title>
        <authorList>
            <person name="Cooper E.A."/>
            <person name="Brenton Z.W."/>
            <person name="Flinn B.S."/>
            <person name="Jenkins J."/>
            <person name="Shu S."/>
            <person name="Flowers D."/>
            <person name="Luo F."/>
            <person name="Wang Y."/>
            <person name="Xia P."/>
            <person name="Barry K."/>
            <person name="Daum C."/>
            <person name="Lipzen A."/>
            <person name="Yoshinaga Y."/>
            <person name="Schmutz J."/>
            <person name="Saski C."/>
            <person name="Vermerris W."/>
            <person name="Kresovich S."/>
        </authorList>
    </citation>
    <scope>NUCLEOTIDE SEQUENCE</scope>
</reference>
<evidence type="ECO:0000313" key="1">
    <source>
        <dbReference type="EMBL" id="KAG0541999.1"/>
    </source>
</evidence>
<accession>A0A921RLL4</accession>
<dbReference type="EMBL" id="CM027681">
    <property type="protein sequence ID" value="KAG0541999.1"/>
    <property type="molecule type" value="Genomic_DNA"/>
</dbReference>
<sequence>MRPSLDWLIEPGSKDAKSAAQPGSLGTRFLFVCVGPDSLHALARACCLHQLERSCAEQEANQTTCFSGLAPCMDTATKQKATAFDRGALAMLWALGKEAASSSGGSAGSAQAELHSEGNQTSPYCATSHSVCFP</sequence>
<proteinExistence type="predicted"/>
<organism evidence="1 2">
    <name type="scientific">Sorghum bicolor</name>
    <name type="common">Sorghum</name>
    <name type="synonym">Sorghum vulgare</name>
    <dbReference type="NCBI Taxonomy" id="4558"/>
    <lineage>
        <taxon>Eukaryota</taxon>
        <taxon>Viridiplantae</taxon>
        <taxon>Streptophyta</taxon>
        <taxon>Embryophyta</taxon>
        <taxon>Tracheophyta</taxon>
        <taxon>Spermatophyta</taxon>
        <taxon>Magnoliopsida</taxon>
        <taxon>Liliopsida</taxon>
        <taxon>Poales</taxon>
        <taxon>Poaceae</taxon>
        <taxon>PACMAD clade</taxon>
        <taxon>Panicoideae</taxon>
        <taxon>Andropogonodae</taxon>
        <taxon>Andropogoneae</taxon>
        <taxon>Sorghinae</taxon>
        <taxon>Sorghum</taxon>
    </lineage>
</organism>
<gene>
    <name evidence="1" type="ORF">BDA96_02G064900</name>
</gene>
<comment type="caution">
    <text evidence="1">The sequence shown here is derived from an EMBL/GenBank/DDBJ whole genome shotgun (WGS) entry which is preliminary data.</text>
</comment>
<protein>
    <submittedName>
        <fullName evidence="1">Uncharacterized protein</fullName>
    </submittedName>
</protein>
<evidence type="ECO:0000313" key="2">
    <source>
        <dbReference type="Proteomes" id="UP000807115"/>
    </source>
</evidence>
<reference evidence="1" key="2">
    <citation type="submission" date="2020-10" db="EMBL/GenBank/DDBJ databases">
        <authorList>
            <person name="Cooper E.A."/>
            <person name="Brenton Z.W."/>
            <person name="Flinn B.S."/>
            <person name="Jenkins J."/>
            <person name="Shu S."/>
            <person name="Flowers D."/>
            <person name="Luo F."/>
            <person name="Wang Y."/>
            <person name="Xia P."/>
            <person name="Barry K."/>
            <person name="Daum C."/>
            <person name="Lipzen A."/>
            <person name="Yoshinaga Y."/>
            <person name="Schmutz J."/>
            <person name="Saski C."/>
            <person name="Vermerris W."/>
            <person name="Kresovich S."/>
        </authorList>
    </citation>
    <scope>NUCLEOTIDE SEQUENCE</scope>
</reference>
<dbReference type="Proteomes" id="UP000807115">
    <property type="component" value="Chromosome 2"/>
</dbReference>
<name>A0A921RLL4_SORBI</name>